<organism evidence="1">
    <name type="scientific">Rhizophora mucronata</name>
    <name type="common">Asiatic mangrove</name>
    <dbReference type="NCBI Taxonomy" id="61149"/>
    <lineage>
        <taxon>Eukaryota</taxon>
        <taxon>Viridiplantae</taxon>
        <taxon>Streptophyta</taxon>
        <taxon>Embryophyta</taxon>
        <taxon>Tracheophyta</taxon>
        <taxon>Spermatophyta</taxon>
        <taxon>Magnoliopsida</taxon>
        <taxon>eudicotyledons</taxon>
        <taxon>Gunneridae</taxon>
        <taxon>Pentapetalae</taxon>
        <taxon>rosids</taxon>
        <taxon>fabids</taxon>
        <taxon>Malpighiales</taxon>
        <taxon>Rhizophoraceae</taxon>
        <taxon>Rhizophora</taxon>
    </lineage>
</organism>
<proteinExistence type="predicted"/>
<dbReference type="AlphaFoldDB" id="A0A2P2NBF2"/>
<reference evidence="1" key="1">
    <citation type="submission" date="2018-02" db="EMBL/GenBank/DDBJ databases">
        <title>Rhizophora mucronata_Transcriptome.</title>
        <authorList>
            <person name="Meera S.P."/>
            <person name="Sreeshan A."/>
            <person name="Augustine A."/>
        </authorList>
    </citation>
    <scope>NUCLEOTIDE SEQUENCE</scope>
    <source>
        <tissue evidence="1">Leaf</tissue>
    </source>
</reference>
<accession>A0A2P2NBF2</accession>
<name>A0A2P2NBF2_RHIMU</name>
<sequence>MHNILIILEMNLLTKAPAAWISMHDQILDSTITKSSGKLNFKNPYGSFKDFKLHKQI</sequence>
<evidence type="ECO:0000313" key="1">
    <source>
        <dbReference type="EMBL" id="MBX39808.1"/>
    </source>
</evidence>
<dbReference type="EMBL" id="GGEC01059324">
    <property type="protein sequence ID" value="MBX39808.1"/>
    <property type="molecule type" value="Transcribed_RNA"/>
</dbReference>
<protein>
    <submittedName>
        <fullName evidence="1">Uncharacterized protein</fullName>
    </submittedName>
</protein>